<feature type="region of interest" description="Disordered" evidence="6">
    <location>
        <begin position="67"/>
        <end position="277"/>
    </location>
</feature>
<comment type="caution">
    <text evidence="7">The sequence shown here is derived from an EMBL/GenBank/DDBJ whole genome shotgun (WGS) entry which is preliminary data.</text>
</comment>
<protein>
    <recommendedName>
        <fullName evidence="5">Cilia-and flagella-associated protein 96</fullName>
    </recommendedName>
</protein>
<dbReference type="GO" id="GO:0005881">
    <property type="term" value="C:cytoplasmic microtubule"/>
    <property type="evidence" value="ECO:0007669"/>
    <property type="project" value="TreeGrafter"/>
</dbReference>
<evidence type="ECO:0000256" key="6">
    <source>
        <dbReference type="SAM" id="MobiDB-lite"/>
    </source>
</evidence>
<keyword evidence="2" id="KW-0963">Cytoplasm</keyword>
<comment type="similarity">
    <text evidence="4">Belongs to the CFAP96 family.</text>
</comment>
<dbReference type="PANTHER" id="PTHR31144:SF1">
    <property type="entry name" value="UPF0602 PROTEIN C4ORF47"/>
    <property type="match status" value="1"/>
</dbReference>
<feature type="compositionally biased region" description="Basic and acidic residues" evidence="6">
    <location>
        <begin position="148"/>
        <end position="172"/>
    </location>
</feature>
<dbReference type="InterPro" id="IPR029358">
    <property type="entry name" value="CFAP96"/>
</dbReference>
<evidence type="ECO:0000256" key="5">
    <source>
        <dbReference type="ARBA" id="ARBA00035693"/>
    </source>
</evidence>
<name>A0A8J6E0V1_9EUKA</name>
<evidence type="ECO:0000256" key="4">
    <source>
        <dbReference type="ARBA" id="ARBA00035656"/>
    </source>
</evidence>
<comment type="subcellular location">
    <subcellularLocation>
        <location evidence="1">Cytoplasm</location>
        <location evidence="1">Cytoskeleton</location>
        <location evidence="1">Microtubule organizing center</location>
        <location evidence="1">Centrosome</location>
    </subcellularLocation>
</comment>
<keyword evidence="8" id="KW-1185">Reference proteome</keyword>
<evidence type="ECO:0000256" key="2">
    <source>
        <dbReference type="ARBA" id="ARBA00022490"/>
    </source>
</evidence>
<evidence type="ECO:0000256" key="3">
    <source>
        <dbReference type="ARBA" id="ARBA00023212"/>
    </source>
</evidence>
<proteinExistence type="inferred from homology"/>
<evidence type="ECO:0000313" key="8">
    <source>
        <dbReference type="Proteomes" id="UP000717585"/>
    </source>
</evidence>
<keyword evidence="3" id="KW-0206">Cytoskeleton</keyword>
<feature type="compositionally biased region" description="Basic and acidic residues" evidence="6">
    <location>
        <begin position="230"/>
        <end position="246"/>
    </location>
</feature>
<dbReference type="GO" id="GO:0005813">
    <property type="term" value="C:centrosome"/>
    <property type="evidence" value="ECO:0007669"/>
    <property type="project" value="UniProtKB-SubCell"/>
</dbReference>
<dbReference type="EMBL" id="JAHDYR010000034">
    <property type="protein sequence ID" value="KAG9392678.1"/>
    <property type="molecule type" value="Genomic_DNA"/>
</dbReference>
<feature type="compositionally biased region" description="Low complexity" evidence="6">
    <location>
        <begin position="256"/>
        <end position="277"/>
    </location>
</feature>
<dbReference type="Pfam" id="PF15239">
    <property type="entry name" value="CFAP96-like"/>
    <property type="match status" value="1"/>
</dbReference>
<evidence type="ECO:0000256" key="1">
    <source>
        <dbReference type="ARBA" id="ARBA00004300"/>
    </source>
</evidence>
<evidence type="ECO:0000313" key="7">
    <source>
        <dbReference type="EMBL" id="KAG9392678.1"/>
    </source>
</evidence>
<dbReference type="Proteomes" id="UP000717585">
    <property type="component" value="Unassembled WGS sequence"/>
</dbReference>
<reference evidence="7" key="1">
    <citation type="submission" date="2021-05" db="EMBL/GenBank/DDBJ databases">
        <title>A free-living protist that lacks canonical eukaryotic 1 DNA replication and segregation systems.</title>
        <authorList>
            <person name="Salas-Leiva D.E."/>
            <person name="Tromer E.C."/>
            <person name="Curtis B.A."/>
            <person name="Jerlstrom-Hultqvist J."/>
            <person name="Kolisko M."/>
            <person name="Yi Z."/>
            <person name="Salas-Leiva J.S."/>
            <person name="Gallot-Lavallee L."/>
            <person name="Kops G.J.P.L."/>
            <person name="Archibald J.M."/>
            <person name="Simpson A.G.B."/>
            <person name="Roger A.J."/>
        </authorList>
    </citation>
    <scope>NUCLEOTIDE SEQUENCE</scope>
    <source>
        <strain evidence="7">BICM</strain>
    </source>
</reference>
<accession>A0A8J6E0V1</accession>
<organism evidence="7 8">
    <name type="scientific">Carpediemonas membranifera</name>
    <dbReference type="NCBI Taxonomy" id="201153"/>
    <lineage>
        <taxon>Eukaryota</taxon>
        <taxon>Metamonada</taxon>
        <taxon>Carpediemonas-like organisms</taxon>
        <taxon>Carpediemonas</taxon>
    </lineage>
</organism>
<sequence length="277" mass="31086">MNKFGEFGQEMAYLGGEYIENNEMKPTEREKGKQFLSGTAHGNEFSHFISLAAEEPYTDDFERTKRDARAAKEKLSSSTAFKPCSPSKRMTGSGDVTGLFSRPSIPDDPYQPKSPMSAKKEPRNFSCSPPRRGQGGVPGTLLSPYPKHRPDVYESEKLAAKADERKAREKRNGPIRVGKPPSTISPPIFNPEPITRPKQYQPDTKITKPFRPGSPSRRGIEGTFSSYPEHIPDPYDERMRKAKSMERGATTDGMKPAPFRSSFARRSSPVRSIHFRK</sequence>
<dbReference type="PANTHER" id="PTHR31144">
    <property type="entry name" value="UPF0602 PROTEIN C4ORF47"/>
    <property type="match status" value="1"/>
</dbReference>
<gene>
    <name evidence="7" type="ORF">J8273_5936</name>
</gene>
<dbReference type="AlphaFoldDB" id="A0A8J6E0V1"/>